<gene>
    <name evidence="1" type="ORF">IMI45_06890</name>
</gene>
<dbReference type="AlphaFoldDB" id="A0AB38R1G0"/>
<evidence type="ECO:0000313" key="2">
    <source>
        <dbReference type="Proteomes" id="UP001058458"/>
    </source>
</evidence>
<reference evidence="1" key="1">
    <citation type="submission" date="2020-10" db="EMBL/GenBank/DDBJ databases">
        <authorList>
            <person name="Delgado J.A."/>
            <person name="Gonzalez J.M."/>
        </authorList>
    </citation>
    <scope>NUCLEOTIDE SEQUENCE</scope>
    <source>
        <strain evidence="1">23.6</strain>
    </source>
</reference>
<protein>
    <submittedName>
        <fullName evidence="1">Uncharacterized protein</fullName>
    </submittedName>
</protein>
<accession>A0AB38R1G0</accession>
<dbReference type="Proteomes" id="UP001058458">
    <property type="component" value="Chromosome"/>
</dbReference>
<proteinExistence type="predicted"/>
<organism evidence="1 2">
    <name type="scientific">Parageobacillus thermoglucosidasius</name>
    <name type="common">Geobacillus thermoglucosidasius</name>
    <dbReference type="NCBI Taxonomy" id="1426"/>
    <lineage>
        <taxon>Bacteria</taxon>
        <taxon>Bacillati</taxon>
        <taxon>Bacillota</taxon>
        <taxon>Bacilli</taxon>
        <taxon>Bacillales</taxon>
        <taxon>Anoxybacillaceae</taxon>
        <taxon>Parageobacillus</taxon>
    </lineage>
</organism>
<evidence type="ECO:0000313" key="1">
    <source>
        <dbReference type="EMBL" id="UOE77539.1"/>
    </source>
</evidence>
<dbReference type="RefSeq" id="WP_256834724.1">
    <property type="nucleotide sequence ID" value="NZ_CP063414.1"/>
</dbReference>
<dbReference type="EMBL" id="CP063414">
    <property type="protein sequence ID" value="UOE77539.1"/>
    <property type="molecule type" value="Genomic_DNA"/>
</dbReference>
<sequence length="183" mass="21896">MALNLLNTTGQNDLINYNGIGLLALPLRHPTYYKMYAIAIYGVEKDVSLQHENNNGTNSIQWFTDDDVQEIYRQLMLMDFSQIIHRINIRLLNDNQKSYVLIYTNREGWKEELAKLYGLEEIISFDLFRNIKFKNECIERFEHAKTVLEKEPFESQLSLGKFGSRFKIWFNRHHWRDEERKKS</sequence>
<name>A0AB38R1G0_PARTM</name>